<dbReference type="PANTHER" id="PTHR35005">
    <property type="entry name" value="3-DEHYDRO-SCYLLO-INOSOSE HYDROLASE"/>
    <property type="match status" value="1"/>
</dbReference>
<accession>A0A6V8LA63</accession>
<evidence type="ECO:0008006" key="8">
    <source>
        <dbReference type="Google" id="ProtNLM"/>
    </source>
</evidence>
<protein>
    <recommendedName>
        <fullName evidence="8">Creatinine amidohydrolase</fullName>
    </recommendedName>
</protein>
<dbReference type="EMBL" id="BLPG01000001">
    <property type="protein sequence ID" value="GFJ93234.1"/>
    <property type="molecule type" value="Genomic_DNA"/>
</dbReference>
<keyword evidence="4" id="KW-0862">Zinc</keyword>
<comment type="similarity">
    <text evidence="5">Belongs to the creatininase superfamily.</text>
</comment>
<evidence type="ECO:0000256" key="2">
    <source>
        <dbReference type="ARBA" id="ARBA00022723"/>
    </source>
</evidence>
<evidence type="ECO:0000256" key="1">
    <source>
        <dbReference type="ARBA" id="ARBA00001947"/>
    </source>
</evidence>
<comment type="caution">
    <text evidence="6">The sequence shown here is derived from an EMBL/GenBank/DDBJ whole genome shotgun (WGS) entry which is preliminary data.</text>
</comment>
<evidence type="ECO:0000313" key="7">
    <source>
        <dbReference type="Proteomes" id="UP000482960"/>
    </source>
</evidence>
<evidence type="ECO:0000313" key="6">
    <source>
        <dbReference type="EMBL" id="GFJ93234.1"/>
    </source>
</evidence>
<name>A0A6V8LA63_9ACTN</name>
<keyword evidence="7" id="KW-1185">Reference proteome</keyword>
<dbReference type="GO" id="GO:0016811">
    <property type="term" value="F:hydrolase activity, acting on carbon-nitrogen (but not peptide) bonds, in linear amides"/>
    <property type="evidence" value="ECO:0007669"/>
    <property type="project" value="TreeGrafter"/>
</dbReference>
<evidence type="ECO:0000256" key="3">
    <source>
        <dbReference type="ARBA" id="ARBA00022801"/>
    </source>
</evidence>
<sequence length="104" mass="11316">MTFLLPTATSTDARIRGARVAILPVGSFEQHGEYLPLVTDTVVACLIAERLAADYRLFLLPPITISCSHEHARFAGTVSITARTLMAVIEDIDESLQASGSRTW</sequence>
<dbReference type="InterPro" id="IPR003785">
    <property type="entry name" value="Creatininase/forma_Hydrolase"/>
</dbReference>
<reference evidence="6 7" key="2">
    <citation type="submission" date="2020-03" db="EMBL/GenBank/DDBJ databases">
        <authorList>
            <person name="Ichikawa N."/>
            <person name="Kimura A."/>
            <person name="Kitahashi Y."/>
            <person name="Uohara A."/>
        </authorList>
    </citation>
    <scope>NUCLEOTIDE SEQUENCE [LARGE SCALE GENOMIC DNA]</scope>
    <source>
        <strain evidence="6 7">NBRC 108638</strain>
    </source>
</reference>
<dbReference type="AlphaFoldDB" id="A0A6V8LA63"/>
<evidence type="ECO:0000256" key="4">
    <source>
        <dbReference type="ARBA" id="ARBA00022833"/>
    </source>
</evidence>
<dbReference type="Pfam" id="PF02633">
    <property type="entry name" value="Creatininase"/>
    <property type="match status" value="1"/>
</dbReference>
<dbReference type="Proteomes" id="UP000482960">
    <property type="component" value="Unassembled WGS sequence"/>
</dbReference>
<dbReference type="GO" id="GO:0046872">
    <property type="term" value="F:metal ion binding"/>
    <property type="evidence" value="ECO:0007669"/>
    <property type="project" value="UniProtKB-KW"/>
</dbReference>
<gene>
    <name evidence="6" type="ORF">Prum_068760</name>
</gene>
<dbReference type="Gene3D" id="3.40.50.10310">
    <property type="entry name" value="Creatininase"/>
    <property type="match status" value="1"/>
</dbReference>
<dbReference type="GO" id="GO:0009231">
    <property type="term" value="P:riboflavin biosynthetic process"/>
    <property type="evidence" value="ECO:0007669"/>
    <property type="project" value="TreeGrafter"/>
</dbReference>
<keyword evidence="2" id="KW-0479">Metal-binding</keyword>
<dbReference type="InterPro" id="IPR024087">
    <property type="entry name" value="Creatininase-like_sf"/>
</dbReference>
<dbReference type="SUPFAM" id="SSF102215">
    <property type="entry name" value="Creatininase"/>
    <property type="match status" value="1"/>
</dbReference>
<organism evidence="6 7">
    <name type="scientific">Phytohabitans rumicis</name>
    <dbReference type="NCBI Taxonomy" id="1076125"/>
    <lineage>
        <taxon>Bacteria</taxon>
        <taxon>Bacillati</taxon>
        <taxon>Actinomycetota</taxon>
        <taxon>Actinomycetes</taxon>
        <taxon>Micromonosporales</taxon>
        <taxon>Micromonosporaceae</taxon>
    </lineage>
</organism>
<evidence type="ECO:0000256" key="5">
    <source>
        <dbReference type="ARBA" id="ARBA00024029"/>
    </source>
</evidence>
<dbReference type="PANTHER" id="PTHR35005:SF1">
    <property type="entry name" value="2-AMINO-5-FORMYLAMINO-6-RIBOSYLAMINOPYRIMIDIN-4(3H)-ONE 5'-MONOPHOSPHATE DEFORMYLASE"/>
    <property type="match status" value="1"/>
</dbReference>
<comment type="cofactor">
    <cofactor evidence="1">
        <name>Zn(2+)</name>
        <dbReference type="ChEBI" id="CHEBI:29105"/>
    </cofactor>
</comment>
<reference evidence="6 7" key="1">
    <citation type="submission" date="2020-03" db="EMBL/GenBank/DDBJ databases">
        <title>Whole genome shotgun sequence of Phytohabitans rumicis NBRC 108638.</title>
        <authorList>
            <person name="Komaki H."/>
            <person name="Tamura T."/>
        </authorList>
    </citation>
    <scope>NUCLEOTIDE SEQUENCE [LARGE SCALE GENOMIC DNA]</scope>
    <source>
        <strain evidence="6 7">NBRC 108638</strain>
    </source>
</reference>
<proteinExistence type="inferred from homology"/>
<keyword evidence="3" id="KW-0378">Hydrolase</keyword>